<gene>
    <name evidence="15" type="ORF">FVE85_3128</name>
</gene>
<keyword evidence="5 13" id="KW-0732">Signal</keyword>
<dbReference type="AlphaFoldDB" id="A0A5J4YWR1"/>
<keyword evidence="16" id="KW-1185">Reference proteome</keyword>
<dbReference type="GO" id="GO:0007338">
    <property type="term" value="P:single fertilization"/>
    <property type="evidence" value="ECO:0007669"/>
    <property type="project" value="UniProtKB-KW"/>
</dbReference>
<evidence type="ECO:0000256" key="5">
    <source>
        <dbReference type="ARBA" id="ARBA00022729"/>
    </source>
</evidence>
<comment type="caution">
    <text evidence="15">The sequence shown here is derived from an EMBL/GenBank/DDBJ whole genome shotgun (WGS) entry which is preliminary data.</text>
</comment>
<evidence type="ECO:0000256" key="10">
    <source>
        <dbReference type="ARBA" id="ARBA00023279"/>
    </source>
</evidence>
<dbReference type="OMA" id="YRYPLFY"/>
<keyword evidence="7" id="KW-0446">Lipid-binding</keyword>
<keyword evidence="10" id="KW-0278">Fertilization</keyword>
<evidence type="ECO:0000313" key="16">
    <source>
        <dbReference type="Proteomes" id="UP000324585"/>
    </source>
</evidence>
<keyword evidence="3" id="KW-1003">Cell membrane</keyword>
<reference evidence="16" key="1">
    <citation type="journal article" date="2019" name="Nat. Commun.">
        <title>Expansion of phycobilisome linker gene families in mesophilic red algae.</title>
        <authorList>
            <person name="Lee J."/>
            <person name="Kim D."/>
            <person name="Bhattacharya D."/>
            <person name="Yoon H.S."/>
        </authorList>
    </citation>
    <scope>NUCLEOTIDE SEQUENCE [LARGE SCALE GENOMIC DNA]</scope>
    <source>
        <strain evidence="16">CCMP 1328</strain>
    </source>
</reference>
<feature type="signal peptide" evidence="13">
    <location>
        <begin position="1"/>
        <end position="33"/>
    </location>
</feature>
<proteinExistence type="inferred from homology"/>
<protein>
    <submittedName>
        <fullName evidence="15">Protein HAPLESS 2-A</fullName>
    </submittedName>
</protein>
<sequence length="842" mass="92053">MRMLSVDSSRHRLALVVLLGVTVMRLCVPSARAVVSGVGQIVQCLDEASTTNVSLTCEKKYIVTVALQNGALAGTEKLVFGSLTEKAGELDNADPNVGYKFRQRSEISMSRSKIVLRYPLFYLRDVNNKPFEVTKQTNTNGPFNWLYNPCRDGWEDDAASCGFFYDPPSSRNADDRVWDSQGFCCKCGLDDYLGTSNDAPRSAIECSFFSVFGGSSDYSAHCLRFGNLWYSAFEVRAPDVLYTVTLNITHCNVLDHPTSGDLPLNSSSSSGNNNNNNKKNNNNETNVTIGRTTWIHASAKDSISCYSEQVVVSPEQPILLASNGTLQVRLLGDYAAWQGTLDLSSKYFMWPVTCDQFTEECIARISRDPTGPEHQRWMLVDRHLVTLDGSECDKIGVAHSAYRNQANACEQPQGGCLRNQLEDYYQEDLEREAKGLKGSYFLSNFGMLSARDMFSQQPKLYFETERYQNAELLLSFAADALFTQVTVSPGLILNATILPFAAFSKDGLLRVGIENTGYRTAEYTLSSFCGPDIAPILAKSVFLTSRENKTVEFQVEAETILGGQHSCDVLLSDAIGQNVSSFRANFTSFSVDQDREEQGGESSGPQGSDSASTSGALQCLADCPSFFSITCFVRLGCWRNLLYLGLIGIIVLIIVFVVVKFGIPMAKKRLAKRRHQKELDEIRDAVEGDDGGKQNGGKPDTRATTGAAPSAKTDSGLSNARGPSGNHFEHDLEQGAVMKGTYHDDGPGNLGTSSSDGDVPLAYRKHLYTPSAPPLEAFDDHGTLRVPRGSESLYSGSENEDDEGRNNGDDLGCEASSPESPSGTATSQPQLHIKSRRRPALA</sequence>
<evidence type="ECO:0000256" key="9">
    <source>
        <dbReference type="ARBA" id="ARBA00023157"/>
    </source>
</evidence>
<evidence type="ECO:0000256" key="1">
    <source>
        <dbReference type="ARBA" id="ARBA00004251"/>
    </source>
</evidence>
<organism evidence="15 16">
    <name type="scientific">Porphyridium purpureum</name>
    <name type="common">Red alga</name>
    <name type="synonym">Porphyridium cruentum</name>
    <dbReference type="NCBI Taxonomy" id="35688"/>
    <lineage>
        <taxon>Eukaryota</taxon>
        <taxon>Rhodophyta</taxon>
        <taxon>Bangiophyceae</taxon>
        <taxon>Porphyridiales</taxon>
        <taxon>Porphyridiaceae</taxon>
        <taxon>Porphyridium</taxon>
    </lineage>
</organism>
<evidence type="ECO:0000256" key="3">
    <source>
        <dbReference type="ARBA" id="ARBA00022475"/>
    </source>
</evidence>
<comment type="subcellular location">
    <subcellularLocation>
        <location evidence="1">Cell membrane</location>
        <topology evidence="1">Single-pass type I membrane protein</topology>
    </subcellularLocation>
</comment>
<keyword evidence="4 12" id="KW-0812">Transmembrane</keyword>
<evidence type="ECO:0000256" key="2">
    <source>
        <dbReference type="ARBA" id="ARBA00010929"/>
    </source>
</evidence>
<dbReference type="PANTHER" id="PTHR31764:SF0">
    <property type="entry name" value="GENERATIVE CELL SPECIFIC-1_HAP2 DOMAIN-CONTAINING PROTEIN"/>
    <property type="match status" value="1"/>
</dbReference>
<dbReference type="Pfam" id="PF10699">
    <property type="entry name" value="HAP2-GCS1"/>
    <property type="match status" value="1"/>
</dbReference>
<evidence type="ECO:0000256" key="13">
    <source>
        <dbReference type="SAM" id="SignalP"/>
    </source>
</evidence>
<dbReference type="PANTHER" id="PTHR31764">
    <property type="entry name" value="PROTEIN HAPLESS 2"/>
    <property type="match status" value="1"/>
</dbReference>
<feature type="region of interest" description="Disordered" evidence="11">
    <location>
        <begin position="771"/>
        <end position="842"/>
    </location>
</feature>
<feature type="compositionally biased region" description="Basic and acidic residues" evidence="11">
    <location>
        <begin position="677"/>
        <end position="692"/>
    </location>
</feature>
<feature type="region of interest" description="Disordered" evidence="11">
    <location>
        <begin position="262"/>
        <end position="285"/>
    </location>
</feature>
<feature type="domain" description="Generative cell specific-1/HAP2" evidence="14">
    <location>
        <begin position="54"/>
        <end position="635"/>
    </location>
</feature>
<comment type="similarity">
    <text evidence="2">Belongs to the HAP2/GCS1 family.</text>
</comment>
<dbReference type="EMBL" id="VRMN01000004">
    <property type="protein sequence ID" value="KAA8494887.1"/>
    <property type="molecule type" value="Genomic_DNA"/>
</dbReference>
<keyword evidence="6 12" id="KW-1133">Transmembrane helix</keyword>
<feature type="compositionally biased region" description="Polar residues" evidence="11">
    <location>
        <begin position="817"/>
        <end position="830"/>
    </location>
</feature>
<feature type="compositionally biased region" description="Low complexity" evidence="11">
    <location>
        <begin position="265"/>
        <end position="283"/>
    </location>
</feature>
<evidence type="ECO:0000256" key="7">
    <source>
        <dbReference type="ARBA" id="ARBA00023121"/>
    </source>
</evidence>
<evidence type="ECO:0000256" key="11">
    <source>
        <dbReference type="SAM" id="MobiDB-lite"/>
    </source>
</evidence>
<dbReference type="GO" id="GO:0008289">
    <property type="term" value="F:lipid binding"/>
    <property type="evidence" value="ECO:0007669"/>
    <property type="project" value="UniProtKB-KW"/>
</dbReference>
<evidence type="ECO:0000259" key="14">
    <source>
        <dbReference type="Pfam" id="PF10699"/>
    </source>
</evidence>
<evidence type="ECO:0000256" key="12">
    <source>
        <dbReference type="SAM" id="Phobius"/>
    </source>
</evidence>
<dbReference type="Proteomes" id="UP000324585">
    <property type="component" value="Unassembled WGS sequence"/>
</dbReference>
<feature type="chain" id="PRO_5023899643" evidence="13">
    <location>
        <begin position="34"/>
        <end position="842"/>
    </location>
</feature>
<accession>A0A5J4YWR1</accession>
<feature type="compositionally biased region" description="Basic residues" evidence="11">
    <location>
        <begin position="833"/>
        <end position="842"/>
    </location>
</feature>
<keyword evidence="8 12" id="KW-0472">Membrane</keyword>
<feature type="transmembrane region" description="Helical" evidence="12">
    <location>
        <begin position="641"/>
        <end position="663"/>
    </location>
</feature>
<feature type="region of interest" description="Disordered" evidence="11">
    <location>
        <begin position="672"/>
        <end position="758"/>
    </location>
</feature>
<name>A0A5J4YWR1_PORPP</name>
<dbReference type="InterPro" id="IPR018928">
    <property type="entry name" value="HAP2/GCS1_dom"/>
</dbReference>
<evidence type="ECO:0000256" key="6">
    <source>
        <dbReference type="ARBA" id="ARBA00022989"/>
    </source>
</evidence>
<evidence type="ECO:0000256" key="4">
    <source>
        <dbReference type="ARBA" id="ARBA00022692"/>
    </source>
</evidence>
<dbReference type="InterPro" id="IPR040326">
    <property type="entry name" value="HAP2/GCS1"/>
</dbReference>
<keyword evidence="9" id="KW-1015">Disulfide bond</keyword>
<dbReference type="GO" id="GO:0005886">
    <property type="term" value="C:plasma membrane"/>
    <property type="evidence" value="ECO:0007669"/>
    <property type="project" value="UniProtKB-SubCell"/>
</dbReference>
<dbReference type="OrthoDB" id="272303at2759"/>
<evidence type="ECO:0000313" key="15">
    <source>
        <dbReference type="EMBL" id="KAA8494887.1"/>
    </source>
</evidence>
<evidence type="ECO:0000256" key="8">
    <source>
        <dbReference type="ARBA" id="ARBA00023136"/>
    </source>
</evidence>